<reference evidence="4" key="1">
    <citation type="journal article" date="2019" name="Int. J. Syst. Evol. Microbiol.">
        <title>The Global Catalogue of Microorganisms (GCM) 10K type strain sequencing project: providing services to taxonomists for standard genome sequencing and annotation.</title>
        <authorList>
            <consortium name="The Broad Institute Genomics Platform"/>
            <consortium name="The Broad Institute Genome Sequencing Center for Infectious Disease"/>
            <person name="Wu L."/>
            <person name="Ma J."/>
        </authorList>
    </citation>
    <scope>NUCLEOTIDE SEQUENCE [LARGE SCALE GENOMIC DNA]</scope>
    <source>
        <strain evidence="4">JCM 15443</strain>
    </source>
</reference>
<keyword evidence="1" id="KW-0238">DNA-binding</keyword>
<comment type="caution">
    <text evidence="3">The sequence shown here is derived from an EMBL/GenBank/DDBJ whole genome shotgun (WGS) entry which is preliminary data.</text>
</comment>
<dbReference type="PANTHER" id="PTHR46797:SF10">
    <property type="entry name" value="BLR1115 PROTEIN"/>
    <property type="match status" value="1"/>
</dbReference>
<feature type="domain" description="HTH cro/C1-type" evidence="2">
    <location>
        <begin position="16"/>
        <end position="70"/>
    </location>
</feature>
<dbReference type="SUPFAM" id="SSF47413">
    <property type="entry name" value="lambda repressor-like DNA-binding domains"/>
    <property type="match status" value="1"/>
</dbReference>
<evidence type="ECO:0000259" key="2">
    <source>
        <dbReference type="PROSITE" id="PS50943"/>
    </source>
</evidence>
<proteinExistence type="predicted"/>
<dbReference type="SMART" id="SM00530">
    <property type="entry name" value="HTH_XRE"/>
    <property type="match status" value="1"/>
</dbReference>
<dbReference type="Pfam" id="PF01381">
    <property type="entry name" value="HTH_3"/>
    <property type="match status" value="1"/>
</dbReference>
<dbReference type="PANTHER" id="PTHR46797">
    <property type="entry name" value="HTH-TYPE TRANSCRIPTIONAL REGULATOR"/>
    <property type="match status" value="1"/>
</dbReference>
<accession>A0ABQ2GQI6</accession>
<dbReference type="Gene3D" id="2.60.120.10">
    <property type="entry name" value="Jelly Rolls"/>
    <property type="match status" value="1"/>
</dbReference>
<dbReference type="Gene3D" id="1.10.260.40">
    <property type="entry name" value="lambda repressor-like DNA-binding domains"/>
    <property type="match status" value="1"/>
</dbReference>
<dbReference type="InterPro" id="IPR010982">
    <property type="entry name" value="Lambda_DNA-bd_dom_sf"/>
</dbReference>
<organism evidence="3 4">
    <name type="scientific">Deinococcus aerophilus</name>
    <dbReference type="NCBI Taxonomy" id="522488"/>
    <lineage>
        <taxon>Bacteria</taxon>
        <taxon>Thermotogati</taxon>
        <taxon>Deinococcota</taxon>
        <taxon>Deinococci</taxon>
        <taxon>Deinococcales</taxon>
        <taxon>Deinococcaceae</taxon>
        <taxon>Deinococcus</taxon>
    </lineage>
</organism>
<dbReference type="CDD" id="cd00093">
    <property type="entry name" value="HTH_XRE"/>
    <property type="match status" value="1"/>
</dbReference>
<sequence>MTTMLDTTEAQIARRIRLERDARGWSQAELAGHAGVSKASISKIERGEMSPTAVTLVRLAGAFDLTLAELLLRAEGEAGRLTRAADQPTWRDPATRYLRRQVFMRPDHPLELVQVGLPAGERVALPASSYAQIRQVVWVLEGQLTVLEGTAPGERHTLERGDCLEFGVPTDVTLANDSAAACSYLVALVRR</sequence>
<evidence type="ECO:0000313" key="3">
    <source>
        <dbReference type="EMBL" id="GGM06513.1"/>
    </source>
</evidence>
<name>A0ABQ2GQI6_9DEIO</name>
<evidence type="ECO:0000256" key="1">
    <source>
        <dbReference type="ARBA" id="ARBA00023125"/>
    </source>
</evidence>
<dbReference type="SUPFAM" id="SSF51182">
    <property type="entry name" value="RmlC-like cupins"/>
    <property type="match status" value="1"/>
</dbReference>
<dbReference type="PROSITE" id="PS50943">
    <property type="entry name" value="HTH_CROC1"/>
    <property type="match status" value="1"/>
</dbReference>
<dbReference type="Proteomes" id="UP000661918">
    <property type="component" value="Unassembled WGS sequence"/>
</dbReference>
<dbReference type="EMBL" id="BMOM01000007">
    <property type="protein sequence ID" value="GGM06513.1"/>
    <property type="molecule type" value="Genomic_DNA"/>
</dbReference>
<dbReference type="InterPro" id="IPR014710">
    <property type="entry name" value="RmlC-like_jellyroll"/>
</dbReference>
<dbReference type="RefSeq" id="WP_188902658.1">
    <property type="nucleotide sequence ID" value="NZ_BMOM01000007.1"/>
</dbReference>
<keyword evidence="4" id="KW-1185">Reference proteome</keyword>
<dbReference type="InterPro" id="IPR011051">
    <property type="entry name" value="RmlC_Cupin_sf"/>
</dbReference>
<dbReference type="InterPro" id="IPR001387">
    <property type="entry name" value="Cro/C1-type_HTH"/>
</dbReference>
<gene>
    <name evidence="3" type="ORF">GCM10010841_13420</name>
</gene>
<dbReference type="InterPro" id="IPR050807">
    <property type="entry name" value="TransReg_Diox_bact_type"/>
</dbReference>
<evidence type="ECO:0000313" key="4">
    <source>
        <dbReference type="Proteomes" id="UP000661918"/>
    </source>
</evidence>
<protein>
    <submittedName>
        <fullName evidence="3">XRE family transcriptional regulator</fullName>
    </submittedName>
</protein>